<comment type="similarity">
    <text evidence="1">Belongs to the RPAP1 family.</text>
</comment>
<dbReference type="EMBL" id="JACCJC010000002">
    <property type="protein sequence ID" value="KAF6241231.1"/>
    <property type="molecule type" value="Genomic_DNA"/>
</dbReference>
<dbReference type="GO" id="GO:0006366">
    <property type="term" value="P:transcription by RNA polymerase II"/>
    <property type="evidence" value="ECO:0007669"/>
    <property type="project" value="InterPro"/>
</dbReference>
<evidence type="ECO:0000259" key="3">
    <source>
        <dbReference type="Pfam" id="PF08620"/>
    </source>
</evidence>
<dbReference type="InterPro" id="IPR013930">
    <property type="entry name" value="RPAP1_N"/>
</dbReference>
<dbReference type="OrthoDB" id="348201at2759"/>
<gene>
    <name evidence="5" type="ORF">HO173_001026</name>
</gene>
<accession>A0A8H6G6D2</accession>
<feature type="compositionally biased region" description="Acidic residues" evidence="2">
    <location>
        <begin position="204"/>
        <end position="213"/>
    </location>
</feature>
<proteinExistence type="inferred from homology"/>
<dbReference type="PANTHER" id="PTHR21483:SF18">
    <property type="entry name" value="RNA POLYMERASE II-ASSOCIATED PROTEIN 1"/>
    <property type="match status" value="1"/>
</dbReference>
<name>A0A8H6G6D2_9LECA</name>
<feature type="compositionally biased region" description="Basic and acidic residues" evidence="2">
    <location>
        <begin position="123"/>
        <end position="138"/>
    </location>
</feature>
<evidence type="ECO:0000313" key="6">
    <source>
        <dbReference type="Proteomes" id="UP000578531"/>
    </source>
</evidence>
<sequence>MAVRGQRFHITLDSDEESDGVNSSAPAQVPGFNFGLVGDIKERTASSNAKPPAPPRNKGSEAGFPAHKIRTAPSKFRQRRENQAKEVSQPKRHAGPTITSPYLAQLGSSNGNGSTASRQQIDVTDRSKDPSIDQENKQRLAQMSDEEIEETRKELMEGLSSSLIERLLKKANTDEGRNDSKGEMNPNQNEAPLPSKMSSKEVTFEETEVEDDPIPTIQPARPYPPLSSDPDAPPLHPPPDLQPASQTHLPPAAAPEMHFPQPPKPPDLDPSDPNFLSALHSNYFPSLPSDPSTMAWMTPIDPKVERGSVYSATQESFTPSSLRFDFRGHLLPPRLSAQIPPTKGLHHHAHAPSSAGYTIPELAHLARSAYPAQRCIAYQTLGRVLYRLGRGDFGREGEDLCEGLWELMDQGRVVEGMVAAAAKGEEGGNRSVWVTATEASWLWRKGGGRKWKGR</sequence>
<feature type="region of interest" description="Disordered" evidence="2">
    <location>
        <begin position="1"/>
        <end position="277"/>
    </location>
</feature>
<organism evidence="5 6">
    <name type="scientific">Letharia columbiana</name>
    <dbReference type="NCBI Taxonomy" id="112416"/>
    <lineage>
        <taxon>Eukaryota</taxon>
        <taxon>Fungi</taxon>
        <taxon>Dikarya</taxon>
        <taxon>Ascomycota</taxon>
        <taxon>Pezizomycotina</taxon>
        <taxon>Lecanoromycetes</taxon>
        <taxon>OSLEUM clade</taxon>
        <taxon>Lecanoromycetidae</taxon>
        <taxon>Lecanorales</taxon>
        <taxon>Lecanorineae</taxon>
        <taxon>Parmeliaceae</taxon>
        <taxon>Letharia</taxon>
    </lineage>
</organism>
<dbReference type="PANTHER" id="PTHR21483">
    <property type="entry name" value="RNA POLYMERASE II-ASSOCIATED PROTEIN 1"/>
    <property type="match status" value="1"/>
</dbReference>
<feature type="compositionally biased region" description="Polar residues" evidence="2">
    <location>
        <begin position="97"/>
        <end position="122"/>
    </location>
</feature>
<dbReference type="GeneID" id="59282704"/>
<evidence type="ECO:0000256" key="1">
    <source>
        <dbReference type="ARBA" id="ARBA00009953"/>
    </source>
</evidence>
<keyword evidence="6" id="KW-1185">Reference proteome</keyword>
<reference evidence="5 6" key="1">
    <citation type="journal article" date="2020" name="Genomics">
        <title>Complete, high-quality genomes from long-read metagenomic sequencing of two wolf lichen thalli reveals enigmatic genome architecture.</title>
        <authorList>
            <person name="McKenzie S.K."/>
            <person name="Walston R.F."/>
            <person name="Allen J.L."/>
        </authorList>
    </citation>
    <scope>NUCLEOTIDE SEQUENCE [LARGE SCALE GENOMIC DNA]</scope>
    <source>
        <strain evidence="5">WasteWater2</strain>
    </source>
</reference>
<dbReference type="AlphaFoldDB" id="A0A8H6G6D2"/>
<feature type="domain" description="RPAP1 N-terminal" evidence="4">
    <location>
        <begin position="131"/>
        <end position="175"/>
    </location>
</feature>
<protein>
    <recommendedName>
        <fullName evidence="7">Transcription factor Rba50</fullName>
    </recommendedName>
</protein>
<evidence type="ECO:0000313" key="5">
    <source>
        <dbReference type="EMBL" id="KAF6241231.1"/>
    </source>
</evidence>
<feature type="compositionally biased region" description="Pro residues" evidence="2">
    <location>
        <begin position="221"/>
        <end position="241"/>
    </location>
</feature>
<feature type="domain" description="RPAP1 C-terminal" evidence="3">
    <location>
        <begin position="321"/>
        <end position="388"/>
    </location>
</feature>
<evidence type="ECO:0000259" key="4">
    <source>
        <dbReference type="Pfam" id="PF08621"/>
    </source>
</evidence>
<dbReference type="InterPro" id="IPR013929">
    <property type="entry name" value="RPAP1_C"/>
</dbReference>
<evidence type="ECO:0000256" key="2">
    <source>
        <dbReference type="SAM" id="MobiDB-lite"/>
    </source>
</evidence>
<dbReference type="Pfam" id="PF08620">
    <property type="entry name" value="RPAP1_C"/>
    <property type="match status" value="1"/>
</dbReference>
<dbReference type="Proteomes" id="UP000578531">
    <property type="component" value="Unassembled WGS sequence"/>
</dbReference>
<feature type="compositionally biased region" description="Basic and acidic residues" evidence="2">
    <location>
        <begin position="166"/>
        <end position="182"/>
    </location>
</feature>
<comment type="caution">
    <text evidence="5">The sequence shown here is derived from an EMBL/GenBank/DDBJ whole genome shotgun (WGS) entry which is preliminary data.</text>
</comment>
<dbReference type="RefSeq" id="XP_037170479.1">
    <property type="nucleotide sequence ID" value="XM_037302972.1"/>
</dbReference>
<dbReference type="InterPro" id="IPR039913">
    <property type="entry name" value="RPAP1/Rba50"/>
</dbReference>
<evidence type="ECO:0008006" key="7">
    <source>
        <dbReference type="Google" id="ProtNLM"/>
    </source>
</evidence>
<dbReference type="Pfam" id="PF08621">
    <property type="entry name" value="RPAP1_N"/>
    <property type="match status" value="1"/>
</dbReference>